<proteinExistence type="predicted"/>
<keyword evidence="1" id="KW-0472">Membrane</keyword>
<dbReference type="PANTHER" id="PTHR31801">
    <property type="entry name" value="ALTERED INHERITANCE OF MITOCHONDRIA PROTEIN 24, MITOCHONDRIAL"/>
    <property type="match status" value="1"/>
</dbReference>
<comment type="caution">
    <text evidence="2">The sequence shown here is derived from an EMBL/GenBank/DDBJ whole genome shotgun (WGS) entry which is preliminary data.</text>
</comment>
<organism evidence="2 3">
    <name type="scientific">Hibiscus syriacus</name>
    <name type="common">Rose of Sharon</name>
    <dbReference type="NCBI Taxonomy" id="106335"/>
    <lineage>
        <taxon>Eukaryota</taxon>
        <taxon>Viridiplantae</taxon>
        <taxon>Streptophyta</taxon>
        <taxon>Embryophyta</taxon>
        <taxon>Tracheophyta</taxon>
        <taxon>Spermatophyta</taxon>
        <taxon>Magnoliopsida</taxon>
        <taxon>eudicotyledons</taxon>
        <taxon>Gunneridae</taxon>
        <taxon>Pentapetalae</taxon>
        <taxon>rosids</taxon>
        <taxon>malvids</taxon>
        <taxon>Malvales</taxon>
        <taxon>Malvaceae</taxon>
        <taxon>Malvoideae</taxon>
        <taxon>Hibiscus</taxon>
    </lineage>
</organism>
<feature type="transmembrane region" description="Helical" evidence="1">
    <location>
        <begin position="409"/>
        <end position="431"/>
    </location>
</feature>
<dbReference type="PANTHER" id="PTHR31801:SF1">
    <property type="entry name" value="SPHINGOMYELIN PHOSPHODIESTERASE"/>
    <property type="match status" value="1"/>
</dbReference>
<sequence length="439" mass="49860">MDGFDNIEYNESPSWRISGGFDGGMPRDFVSLSPSVCSVGSWNSWIQRPLYRFILRTFLFSPVGTSIKNISQVFSVWVSYMEPWTISLDDFAELEAVVNGTSMDVRNQETETQISGYSPVWQAFVLSNFLYYSSLVMHFVGFAHKFLHTNPKVISQMVLKVISLLTSSKELVDLIKNVHYKQGGSSKSALNGLYRFVPSIREQLKDWEDGLCESDADGSFLHENWNKDLKLFSDGEDGGQRLLQLFIFRVEAELQGDDMVHAVIDSLKEKVSYLFGGSMVKPIPISPELRQSQQIRDELFKPKRVGNQTSANVTYRGEWMKRPISDDEVAWLAKLFIWLSSWLNESLGLNRPEDNDVVHKWSYVDLPGDAVNLSRPGETAKTLVCLIGSWLLTMGTTTTRLMRKHGLRINLRVLASKKVVTLLLLFVVYIVKKAFGLCH</sequence>
<name>A0A6A2YXD0_HIBSY</name>
<keyword evidence="1" id="KW-0812">Transmembrane</keyword>
<keyword evidence="3" id="KW-1185">Reference proteome</keyword>
<dbReference type="EMBL" id="VEPZ02001256">
    <property type="protein sequence ID" value="KAE8683989.1"/>
    <property type="molecule type" value="Genomic_DNA"/>
</dbReference>
<gene>
    <name evidence="2" type="ORF">F3Y22_tig00111164pilonHSYRG00073</name>
</gene>
<evidence type="ECO:0000313" key="3">
    <source>
        <dbReference type="Proteomes" id="UP000436088"/>
    </source>
</evidence>
<accession>A0A6A2YXD0</accession>
<evidence type="ECO:0000256" key="1">
    <source>
        <dbReference type="SAM" id="Phobius"/>
    </source>
</evidence>
<feature type="transmembrane region" description="Helical" evidence="1">
    <location>
        <begin position="129"/>
        <end position="147"/>
    </location>
</feature>
<evidence type="ECO:0000313" key="2">
    <source>
        <dbReference type="EMBL" id="KAE8683989.1"/>
    </source>
</evidence>
<dbReference type="AlphaFoldDB" id="A0A6A2YXD0"/>
<protein>
    <submittedName>
        <fullName evidence="2">Transcription factor MYB82-like</fullName>
    </submittedName>
</protein>
<keyword evidence="1" id="KW-1133">Transmembrane helix</keyword>
<reference evidence="2" key="1">
    <citation type="submission" date="2019-09" db="EMBL/GenBank/DDBJ databases">
        <title>Draft genome information of white flower Hibiscus syriacus.</title>
        <authorList>
            <person name="Kim Y.-M."/>
        </authorList>
    </citation>
    <scope>NUCLEOTIDE SEQUENCE [LARGE SCALE GENOMIC DNA]</scope>
    <source>
        <strain evidence="2">YM2019G1</strain>
    </source>
</reference>
<dbReference type="Proteomes" id="UP000436088">
    <property type="component" value="Unassembled WGS sequence"/>
</dbReference>